<dbReference type="InterPro" id="IPR005194">
    <property type="entry name" value="Glyco_hydro_65_C"/>
</dbReference>
<evidence type="ECO:0000256" key="3">
    <source>
        <dbReference type="ARBA" id="ARBA00023295"/>
    </source>
</evidence>
<keyword evidence="3" id="KW-0326">Glycosidase</keyword>
<comment type="function">
    <text evidence="5">Catalyzes the hydrolysis of glucose from the disaccharide unit linked to hydroxylysine residues of collagen and collagen-like proteins.</text>
</comment>
<feature type="domain" description="Glycoside hydrolase family 65 central catalytic" evidence="9">
    <location>
        <begin position="302"/>
        <end position="452"/>
    </location>
</feature>
<dbReference type="Proteomes" id="UP000252040">
    <property type="component" value="Unplaced"/>
</dbReference>
<dbReference type="Pfam" id="PF03632">
    <property type="entry name" value="Glyco_hydro_65m"/>
    <property type="match status" value="1"/>
</dbReference>
<dbReference type="EC" id="3.2.1.107" evidence="6"/>
<evidence type="ECO:0000259" key="9">
    <source>
        <dbReference type="Pfam" id="PF03632"/>
    </source>
</evidence>
<dbReference type="InterPro" id="IPR012341">
    <property type="entry name" value="6hp_glycosidase-like_sf"/>
</dbReference>
<evidence type="ECO:0000256" key="1">
    <source>
        <dbReference type="ARBA" id="ARBA00006768"/>
    </source>
</evidence>
<evidence type="ECO:0000313" key="12">
    <source>
        <dbReference type="RefSeq" id="XP_024605196.1"/>
    </source>
</evidence>
<dbReference type="Gene3D" id="1.50.10.10">
    <property type="match status" value="2"/>
</dbReference>
<evidence type="ECO:0000259" key="10">
    <source>
        <dbReference type="Pfam" id="PF03633"/>
    </source>
</evidence>
<dbReference type="GO" id="GO:0005975">
    <property type="term" value="P:carbohydrate metabolic process"/>
    <property type="evidence" value="ECO:0007669"/>
    <property type="project" value="InterPro"/>
</dbReference>
<keyword evidence="2" id="KW-0378">Hydrolase</keyword>
<keyword evidence="11" id="KW-1185">Reference proteome</keyword>
<evidence type="ECO:0000256" key="4">
    <source>
        <dbReference type="ARBA" id="ARBA00051415"/>
    </source>
</evidence>
<protein>
    <recommendedName>
        <fullName evidence="7">Protein-glucosylgalactosylhydroxylysine glucosidase</fullName>
        <ecNumber evidence="6">3.2.1.107</ecNumber>
    </recommendedName>
    <alternativeName>
        <fullName evidence="8">Acid trehalase-like protein 1</fullName>
    </alternativeName>
</protein>
<dbReference type="PANTHER" id="PTHR11051:SF8">
    <property type="entry name" value="PROTEIN-GLUCOSYLGALACTOSYLHYDROXYLYSINE GLUCOSIDASE"/>
    <property type="match status" value="1"/>
</dbReference>
<accession>A0A341BR76</accession>
<feature type="domain" description="Glycoside hydrolase family 65 C-terminal" evidence="10">
    <location>
        <begin position="570"/>
        <end position="615"/>
    </location>
</feature>
<comment type="similarity">
    <text evidence="1">Belongs to the glycosyl hydrolase 65 family.</text>
</comment>
<dbReference type="AlphaFoldDB" id="A0A341BR76"/>
<evidence type="ECO:0000256" key="2">
    <source>
        <dbReference type="ARBA" id="ARBA00022801"/>
    </source>
</evidence>
<dbReference type="GeneID" id="112402474"/>
<gene>
    <name evidence="12" type="primary">PGGHG</name>
</gene>
<dbReference type="InterPro" id="IPR008928">
    <property type="entry name" value="6-hairpin_glycosidase_sf"/>
</dbReference>
<dbReference type="GO" id="GO:0047402">
    <property type="term" value="F:protein-glucosylgalactosylhydroxylysine glucosidase activity"/>
    <property type="evidence" value="ECO:0007669"/>
    <property type="project" value="UniProtKB-EC"/>
</dbReference>
<dbReference type="GO" id="GO:0005829">
    <property type="term" value="C:cytosol"/>
    <property type="evidence" value="ECO:0007669"/>
    <property type="project" value="TreeGrafter"/>
</dbReference>
<comment type="catalytic activity">
    <reaction evidence="4">
        <text>(5R)-5-O-[alpha-D-glucosyl-(1-&gt;2)-beta-D-galactosyl]-5-hydroxy-L-lysyl-[collagen] + H2O = (5R)-5-O-(beta-D-galactosyl)-5-hydroxy-L-lysyl-[collagen] + D-glucose</text>
        <dbReference type="Rhea" id="RHEA:11068"/>
        <dbReference type="Rhea" id="RHEA-COMP:12753"/>
        <dbReference type="Rhea" id="RHEA-COMP:12754"/>
        <dbReference type="ChEBI" id="CHEBI:4167"/>
        <dbReference type="ChEBI" id="CHEBI:15377"/>
        <dbReference type="ChEBI" id="CHEBI:133443"/>
        <dbReference type="ChEBI" id="CHEBI:133452"/>
        <dbReference type="EC" id="3.2.1.107"/>
    </reaction>
</comment>
<organism evidence="11 12">
    <name type="scientific">Neophocaena asiaeorientalis asiaeorientalis</name>
    <name type="common">Yangtze finless porpoise</name>
    <name type="synonym">Neophocaena phocaenoides subsp. asiaeorientalis</name>
    <dbReference type="NCBI Taxonomy" id="1706337"/>
    <lineage>
        <taxon>Eukaryota</taxon>
        <taxon>Metazoa</taxon>
        <taxon>Chordata</taxon>
        <taxon>Craniata</taxon>
        <taxon>Vertebrata</taxon>
        <taxon>Euteleostomi</taxon>
        <taxon>Mammalia</taxon>
        <taxon>Eutheria</taxon>
        <taxon>Laurasiatheria</taxon>
        <taxon>Artiodactyla</taxon>
        <taxon>Whippomorpha</taxon>
        <taxon>Cetacea</taxon>
        <taxon>Odontoceti</taxon>
        <taxon>Phocoenidae</taxon>
        <taxon>Neophocaena</taxon>
    </lineage>
</organism>
<sequence length="657" mass="71885">MEDAGKDATRFTAHSLPSDPRLLATVTNAYLGTRVYHETLHVSGVYNGAWGDTHRAILPSPLNVQLEAPAGSGEQLTKTFVLDTNTGSFLHTLEGPSFRASQRIYAHRTLPHVLAFSVSITRLATGSWPITVLLQSTFSPESPDLDLHLGPDFQGARYLYGHTLTPEQPGGAQQEVHMLWMPVPPALTLGEGEEDGTWEFLTVVGGSQAEAQACLADALQLQARRTLYMAHAQAWAQLWAGCGLDVEGPLHLRQALRGALYYLLSALPQPGAPGYVCHGLSPGGLSNGSREECYWGHVFWDQGAKFAWESAGSGLEVCPEAIYGTQEIHINGAVVLAFRLYYHTTQDLQLFREAGGWDVVSAVAEFWCSRVEWSPGEEKFHLKGVMPPDEYHSGVDNSVYTNVLVQNSLRFAAALAQDLGQPVPNQWLVVADKIKVPFDPKLNFHPEFDGYQPGEEVKQADVVLLGYPVPFPLSPQVRRQNLEMYEAVTSPQGPAMTWSMFAVGWMELKDPGRAWDLLQRSFANVTEPFKVWTENADRSGAVNFLTGMGGFLQAVLFGVTGFRPSPRRRITEAGLTFDPMCPAGISGVCVSGISYQGSKLDFSFSEGSVTVEVTARAGPWAPPLEAELWPSQNRLPLSPGHKVSFPCSAGRIQRSHL</sequence>
<dbReference type="InterPro" id="IPR005195">
    <property type="entry name" value="Glyco_hydro_65_M"/>
</dbReference>
<evidence type="ECO:0000313" key="11">
    <source>
        <dbReference type="Proteomes" id="UP000252040"/>
    </source>
</evidence>
<name>A0A341BR76_NEOAA</name>
<evidence type="ECO:0000256" key="8">
    <source>
        <dbReference type="ARBA" id="ARBA00079982"/>
    </source>
</evidence>
<evidence type="ECO:0000256" key="6">
    <source>
        <dbReference type="ARBA" id="ARBA00066430"/>
    </source>
</evidence>
<dbReference type="CTD" id="80162"/>
<evidence type="ECO:0000256" key="7">
    <source>
        <dbReference type="ARBA" id="ARBA00071505"/>
    </source>
</evidence>
<evidence type="ECO:0000256" key="5">
    <source>
        <dbReference type="ARBA" id="ARBA00053339"/>
    </source>
</evidence>
<dbReference type="Pfam" id="PF03633">
    <property type="entry name" value="Glyco_hydro_65C"/>
    <property type="match status" value="1"/>
</dbReference>
<dbReference type="RefSeq" id="XP_024605196.1">
    <property type="nucleotide sequence ID" value="XM_024749428.1"/>
</dbReference>
<proteinExistence type="inferred from homology"/>
<reference evidence="12" key="1">
    <citation type="submission" date="2025-08" db="UniProtKB">
        <authorList>
            <consortium name="RefSeq"/>
        </authorList>
    </citation>
    <scope>IDENTIFICATION</scope>
    <source>
        <tissue evidence="12">Meat</tissue>
    </source>
</reference>
<dbReference type="SUPFAM" id="SSF48208">
    <property type="entry name" value="Six-hairpin glycosidases"/>
    <property type="match status" value="1"/>
</dbReference>
<dbReference type="PANTHER" id="PTHR11051">
    <property type="entry name" value="GLYCOSYL HYDROLASE-RELATED"/>
    <property type="match status" value="1"/>
</dbReference>
<dbReference type="FunFam" id="1.50.10.10:FF:000023">
    <property type="entry name" value="Protein-glucosylgalactosylhydroxylysine glucosidase"/>
    <property type="match status" value="1"/>
</dbReference>